<keyword evidence="2" id="KW-1185">Reference proteome</keyword>
<sequence>MPDNHDTSAARHDDVSSVIATTPIPMTIDEMMAKYPADKVQLAMFTRDYAGLKKQRASHYKEQIAKGVNVDTCRKGLRRLAEEYTPAPPTNPDEPTDLDPDVQWRMRVLKYRIRPKCLDGADMCVNVDAVLDAYRQGKLRISDELSTSWYTGHMFMGPMPNRDAEDCMVGLLHPQLEEMFGPGDFWAENTVVYSQKGKAVPVD</sequence>
<organism evidence="1 2">
    <name type="scientific">Helicocarpus griseus UAMH5409</name>
    <dbReference type="NCBI Taxonomy" id="1447875"/>
    <lineage>
        <taxon>Eukaryota</taxon>
        <taxon>Fungi</taxon>
        <taxon>Dikarya</taxon>
        <taxon>Ascomycota</taxon>
        <taxon>Pezizomycotina</taxon>
        <taxon>Eurotiomycetes</taxon>
        <taxon>Eurotiomycetidae</taxon>
        <taxon>Onygenales</taxon>
        <taxon>Ajellomycetaceae</taxon>
        <taxon>Helicocarpus</taxon>
    </lineage>
</organism>
<evidence type="ECO:0000313" key="1">
    <source>
        <dbReference type="EMBL" id="PGH13337.1"/>
    </source>
</evidence>
<dbReference type="EMBL" id="PDNB01000047">
    <property type="protein sequence ID" value="PGH13337.1"/>
    <property type="molecule type" value="Genomic_DNA"/>
</dbReference>
<dbReference type="OrthoDB" id="4167530at2759"/>
<accession>A0A2B7XXX8</accession>
<reference evidence="1 2" key="1">
    <citation type="submission" date="2017-10" db="EMBL/GenBank/DDBJ databases">
        <title>Comparative genomics in systemic dimorphic fungi from Ajellomycetaceae.</title>
        <authorList>
            <person name="Munoz J.F."/>
            <person name="Mcewen J.G."/>
            <person name="Clay O.K."/>
            <person name="Cuomo C.A."/>
        </authorList>
    </citation>
    <scope>NUCLEOTIDE SEQUENCE [LARGE SCALE GENOMIC DNA]</scope>
    <source>
        <strain evidence="1 2">UAMH5409</strain>
    </source>
</reference>
<name>A0A2B7XXX8_9EURO</name>
<proteinExistence type="predicted"/>
<protein>
    <submittedName>
        <fullName evidence="1">Uncharacterized protein</fullName>
    </submittedName>
</protein>
<dbReference type="AlphaFoldDB" id="A0A2B7XXX8"/>
<dbReference type="Proteomes" id="UP000223968">
    <property type="component" value="Unassembled WGS sequence"/>
</dbReference>
<dbReference type="STRING" id="1447875.A0A2B7XXX8"/>
<comment type="caution">
    <text evidence="1">The sequence shown here is derived from an EMBL/GenBank/DDBJ whole genome shotgun (WGS) entry which is preliminary data.</text>
</comment>
<gene>
    <name evidence="1" type="ORF">AJ79_03754</name>
</gene>
<evidence type="ECO:0000313" key="2">
    <source>
        <dbReference type="Proteomes" id="UP000223968"/>
    </source>
</evidence>